<comment type="caution">
    <text evidence="3">The sequence shown here is derived from an EMBL/GenBank/DDBJ whole genome shotgun (WGS) entry which is preliminary data.</text>
</comment>
<gene>
    <name evidence="3" type="ORF">CYCCA115_LOCUS20809</name>
</gene>
<protein>
    <recommendedName>
        <fullName evidence="5">Subtilisin</fullName>
    </recommendedName>
</protein>
<accession>A0AAD2G6K1</accession>
<dbReference type="AlphaFoldDB" id="A0AAD2G6K1"/>
<evidence type="ECO:0000256" key="1">
    <source>
        <dbReference type="SAM" id="MobiDB-lite"/>
    </source>
</evidence>
<sequence length="475" mass="53159">MMITMRCRSMKLFHVEWLCLFLLISLIRVEGALIGSKNITFVNERQQQDGGGRDVIDSEDGMPYRPYNDSASFQRFKSRQRMQSRASRPVNTNPDDVVSCGSCCFDVLPLRGSSFVSEEASPYREILRRNRFYVKLIDIAGIPLVASYDVRDAAMLETALLLVKMASKNPHLMDYLKEEQIHFAVIGKDEVITDLPSYSDLDPQQWDYARGVGATRWRPVSSCAEEDVLCLSNDPYLDETICVHEHAHTLEGSGGKLDSPRMIEYNGREQNLDSLLKEVYNDRITDIDSAGRPSFLWENTYASSNHEEMWAEGVQSYYNVNREGPAEGDGVHNHIWSRSLLQSYHRELHQVIEAVFPSEVNLECPGTSMDSCDCNQIRQLCEQVGVTIPTNGPTKPPTRLPTFHPTQKPTPGPNFTPFPTPKPSPSPSRSWPSSNPTNAPSINRVPGMALGVSAGRGNAPKCFISLILLAVCLLS</sequence>
<feature type="compositionally biased region" description="Pro residues" evidence="1">
    <location>
        <begin position="408"/>
        <end position="426"/>
    </location>
</feature>
<proteinExistence type="predicted"/>
<evidence type="ECO:0000313" key="4">
    <source>
        <dbReference type="Proteomes" id="UP001295423"/>
    </source>
</evidence>
<dbReference type="Proteomes" id="UP001295423">
    <property type="component" value="Unassembled WGS sequence"/>
</dbReference>
<keyword evidence="2" id="KW-0732">Signal</keyword>
<feature type="compositionally biased region" description="Low complexity" evidence="1">
    <location>
        <begin position="427"/>
        <end position="438"/>
    </location>
</feature>
<feature type="region of interest" description="Disordered" evidence="1">
    <location>
        <begin position="388"/>
        <end position="442"/>
    </location>
</feature>
<feature type="chain" id="PRO_5042221753" description="Subtilisin" evidence="2">
    <location>
        <begin position="32"/>
        <end position="475"/>
    </location>
</feature>
<evidence type="ECO:0000313" key="3">
    <source>
        <dbReference type="EMBL" id="CAJ1964819.1"/>
    </source>
</evidence>
<feature type="signal peptide" evidence="2">
    <location>
        <begin position="1"/>
        <end position="31"/>
    </location>
</feature>
<reference evidence="3" key="1">
    <citation type="submission" date="2023-08" db="EMBL/GenBank/DDBJ databases">
        <authorList>
            <person name="Audoor S."/>
            <person name="Bilcke G."/>
        </authorList>
    </citation>
    <scope>NUCLEOTIDE SEQUENCE</scope>
</reference>
<name>A0AAD2G6K1_9STRA</name>
<dbReference type="EMBL" id="CAKOGP040002202">
    <property type="protein sequence ID" value="CAJ1964819.1"/>
    <property type="molecule type" value="Genomic_DNA"/>
</dbReference>
<keyword evidence="4" id="KW-1185">Reference proteome</keyword>
<evidence type="ECO:0000256" key="2">
    <source>
        <dbReference type="SAM" id="SignalP"/>
    </source>
</evidence>
<organism evidence="3 4">
    <name type="scientific">Cylindrotheca closterium</name>
    <dbReference type="NCBI Taxonomy" id="2856"/>
    <lineage>
        <taxon>Eukaryota</taxon>
        <taxon>Sar</taxon>
        <taxon>Stramenopiles</taxon>
        <taxon>Ochrophyta</taxon>
        <taxon>Bacillariophyta</taxon>
        <taxon>Bacillariophyceae</taxon>
        <taxon>Bacillariophycidae</taxon>
        <taxon>Bacillariales</taxon>
        <taxon>Bacillariaceae</taxon>
        <taxon>Cylindrotheca</taxon>
    </lineage>
</organism>
<evidence type="ECO:0008006" key="5">
    <source>
        <dbReference type="Google" id="ProtNLM"/>
    </source>
</evidence>